<dbReference type="Pfam" id="PF02578">
    <property type="entry name" value="Cu-oxidase_4"/>
    <property type="match status" value="1"/>
</dbReference>
<dbReference type="GO" id="GO:0016787">
    <property type="term" value="F:hydrolase activity"/>
    <property type="evidence" value="ECO:0007669"/>
    <property type="project" value="UniProtKB-KW"/>
</dbReference>
<dbReference type="CDD" id="cd16833">
    <property type="entry name" value="YfiH"/>
    <property type="match status" value="1"/>
</dbReference>
<dbReference type="Proteomes" id="UP000324907">
    <property type="component" value="Unassembled WGS sequence"/>
</dbReference>
<evidence type="ECO:0000256" key="8">
    <source>
        <dbReference type="ARBA" id="ARBA00048968"/>
    </source>
</evidence>
<keyword evidence="12" id="KW-1185">Reference proteome</keyword>
<dbReference type="EMBL" id="VLTN01000019">
    <property type="protein sequence ID" value="KAA0152693.1"/>
    <property type="molecule type" value="Genomic_DNA"/>
</dbReference>
<evidence type="ECO:0000256" key="7">
    <source>
        <dbReference type="ARBA" id="ARBA00047989"/>
    </source>
</evidence>
<dbReference type="InterPro" id="IPR011324">
    <property type="entry name" value="Cytotoxic_necrot_fac-like_cat"/>
</dbReference>
<evidence type="ECO:0000313" key="10">
    <source>
        <dbReference type="EMBL" id="KAA0152693.1"/>
    </source>
</evidence>
<evidence type="ECO:0008006" key="14">
    <source>
        <dbReference type="Google" id="ProtNLM"/>
    </source>
</evidence>
<evidence type="ECO:0000256" key="3">
    <source>
        <dbReference type="ARBA" id="ARBA00022679"/>
    </source>
</evidence>
<sequence>MASAADSSAALSWALGEGGGAAYSTREDGHMFDEKLRSAWLASVSPAGSPPRAAIMAGCVHKPLVKVITPEMAEEASRCEGGSVVSGVDGLVACGSVARSLTLLAPGADCPGIAIRAGPECIGVAHCGWRPTAGGMVNVLVTSMEEAAEAAGVSLPPRSEWAAVIGPGISGAHYEVDGPVLESRDWPDAALWGLREVTAEDEALGRGKAGPRMRLDLRAALRSDLEDEGLPSASIVVSEPCTWDDDRLRSHRQDGGVKGLNQALAAWIS</sequence>
<evidence type="ECO:0000256" key="5">
    <source>
        <dbReference type="ARBA" id="ARBA00022801"/>
    </source>
</evidence>
<evidence type="ECO:0000256" key="6">
    <source>
        <dbReference type="ARBA" id="ARBA00022833"/>
    </source>
</evidence>
<evidence type="ECO:0000256" key="9">
    <source>
        <dbReference type="ARBA" id="ARBA00049893"/>
    </source>
</evidence>
<dbReference type="InterPro" id="IPR003730">
    <property type="entry name" value="Cu_polyphenol_OxRdtase"/>
</dbReference>
<comment type="catalytic activity">
    <reaction evidence="1">
        <text>inosine + phosphate = alpha-D-ribose 1-phosphate + hypoxanthine</text>
        <dbReference type="Rhea" id="RHEA:27646"/>
        <dbReference type="ChEBI" id="CHEBI:17368"/>
        <dbReference type="ChEBI" id="CHEBI:17596"/>
        <dbReference type="ChEBI" id="CHEBI:43474"/>
        <dbReference type="ChEBI" id="CHEBI:57720"/>
        <dbReference type="EC" id="2.4.2.1"/>
    </reaction>
    <physiologicalReaction direction="left-to-right" evidence="1">
        <dbReference type="Rhea" id="RHEA:27647"/>
    </physiologicalReaction>
</comment>
<dbReference type="GO" id="GO:0005507">
    <property type="term" value="F:copper ion binding"/>
    <property type="evidence" value="ECO:0007669"/>
    <property type="project" value="TreeGrafter"/>
</dbReference>
<keyword evidence="4" id="KW-0479">Metal-binding</keyword>
<keyword evidence="3" id="KW-0808">Transferase</keyword>
<evidence type="ECO:0000313" key="12">
    <source>
        <dbReference type="Proteomes" id="UP000323011"/>
    </source>
</evidence>
<protein>
    <recommendedName>
        <fullName evidence="14">Purine nucleoside phosphorylase</fullName>
    </recommendedName>
</protein>
<dbReference type="GO" id="GO:0017061">
    <property type="term" value="F:S-methyl-5-thioadenosine phosphorylase activity"/>
    <property type="evidence" value="ECO:0007669"/>
    <property type="project" value="UniProtKB-EC"/>
</dbReference>
<dbReference type="SUPFAM" id="SSF64438">
    <property type="entry name" value="CNF1/YfiH-like putative cysteine hydrolases"/>
    <property type="match status" value="1"/>
</dbReference>
<name>A0A5A8CI08_CAFRO</name>
<proteinExistence type="inferred from homology"/>
<evidence type="ECO:0000256" key="2">
    <source>
        <dbReference type="ARBA" id="ARBA00007353"/>
    </source>
</evidence>
<dbReference type="Gene3D" id="3.60.140.10">
    <property type="entry name" value="CNF1/YfiH-like putative cysteine hydrolases"/>
    <property type="match status" value="1"/>
</dbReference>
<comment type="catalytic activity">
    <reaction evidence="8">
        <text>adenosine + phosphate = alpha-D-ribose 1-phosphate + adenine</text>
        <dbReference type="Rhea" id="RHEA:27642"/>
        <dbReference type="ChEBI" id="CHEBI:16335"/>
        <dbReference type="ChEBI" id="CHEBI:16708"/>
        <dbReference type="ChEBI" id="CHEBI:43474"/>
        <dbReference type="ChEBI" id="CHEBI:57720"/>
        <dbReference type="EC" id="2.4.2.1"/>
    </reaction>
    <physiologicalReaction direction="left-to-right" evidence="8">
        <dbReference type="Rhea" id="RHEA:27643"/>
    </physiologicalReaction>
</comment>
<reference evidence="12 13" key="1">
    <citation type="submission" date="2019-07" db="EMBL/GenBank/DDBJ databases">
        <title>Genomes of Cafeteria roenbergensis.</title>
        <authorList>
            <person name="Fischer M.G."/>
            <person name="Hackl T."/>
            <person name="Roman M."/>
        </authorList>
    </citation>
    <scope>NUCLEOTIDE SEQUENCE [LARGE SCALE GENOMIC DNA]</scope>
    <source>
        <strain evidence="10 12">BVI</strain>
        <strain evidence="11 13">RCC970-E3</strain>
    </source>
</reference>
<dbReference type="PANTHER" id="PTHR30616">
    <property type="entry name" value="UNCHARACTERIZED PROTEIN YFIH"/>
    <property type="match status" value="1"/>
</dbReference>
<evidence type="ECO:0000256" key="1">
    <source>
        <dbReference type="ARBA" id="ARBA00000553"/>
    </source>
</evidence>
<accession>A0A5A8CI08</accession>
<comment type="catalytic activity">
    <reaction evidence="9">
        <text>S-methyl-5'-thioadenosine + phosphate = 5-(methylsulfanyl)-alpha-D-ribose 1-phosphate + adenine</text>
        <dbReference type="Rhea" id="RHEA:11852"/>
        <dbReference type="ChEBI" id="CHEBI:16708"/>
        <dbReference type="ChEBI" id="CHEBI:17509"/>
        <dbReference type="ChEBI" id="CHEBI:43474"/>
        <dbReference type="ChEBI" id="CHEBI:58533"/>
        <dbReference type="EC" id="2.4.2.28"/>
    </reaction>
    <physiologicalReaction direction="left-to-right" evidence="9">
        <dbReference type="Rhea" id="RHEA:11853"/>
    </physiologicalReaction>
</comment>
<keyword evidence="5" id="KW-0378">Hydrolase</keyword>
<dbReference type="InterPro" id="IPR038371">
    <property type="entry name" value="Cu_polyphenol_OxRdtase_sf"/>
</dbReference>
<dbReference type="Proteomes" id="UP000323011">
    <property type="component" value="Unassembled WGS sequence"/>
</dbReference>
<evidence type="ECO:0000313" key="13">
    <source>
        <dbReference type="Proteomes" id="UP000324907"/>
    </source>
</evidence>
<evidence type="ECO:0000313" key="11">
    <source>
        <dbReference type="EMBL" id="KAA0159605.1"/>
    </source>
</evidence>
<gene>
    <name evidence="11" type="ORF">FNF28_05809</name>
    <name evidence="10" type="ORF">FNF29_03582</name>
</gene>
<comment type="caution">
    <text evidence="10">The sequence shown here is derived from an EMBL/GenBank/DDBJ whole genome shotgun (WGS) entry which is preliminary data.</text>
</comment>
<organism evidence="10 12">
    <name type="scientific">Cafeteria roenbergensis</name>
    <name type="common">Marine flagellate</name>
    <dbReference type="NCBI Taxonomy" id="33653"/>
    <lineage>
        <taxon>Eukaryota</taxon>
        <taxon>Sar</taxon>
        <taxon>Stramenopiles</taxon>
        <taxon>Bigyra</taxon>
        <taxon>Opalozoa</taxon>
        <taxon>Bicosoecida</taxon>
        <taxon>Cafeteriaceae</taxon>
        <taxon>Cafeteria</taxon>
    </lineage>
</organism>
<comment type="similarity">
    <text evidence="2">Belongs to the purine nucleoside phosphorylase YfiH/LACC1 family.</text>
</comment>
<dbReference type="EMBL" id="VLTL01000126">
    <property type="protein sequence ID" value="KAA0159605.1"/>
    <property type="molecule type" value="Genomic_DNA"/>
</dbReference>
<evidence type="ECO:0000256" key="4">
    <source>
        <dbReference type="ARBA" id="ARBA00022723"/>
    </source>
</evidence>
<comment type="catalytic activity">
    <reaction evidence="7">
        <text>adenosine + H2O + H(+) = inosine + NH4(+)</text>
        <dbReference type="Rhea" id="RHEA:24408"/>
        <dbReference type="ChEBI" id="CHEBI:15377"/>
        <dbReference type="ChEBI" id="CHEBI:15378"/>
        <dbReference type="ChEBI" id="CHEBI:16335"/>
        <dbReference type="ChEBI" id="CHEBI:17596"/>
        <dbReference type="ChEBI" id="CHEBI:28938"/>
        <dbReference type="EC" id="3.5.4.4"/>
    </reaction>
    <physiologicalReaction direction="left-to-right" evidence="7">
        <dbReference type="Rhea" id="RHEA:24409"/>
    </physiologicalReaction>
</comment>
<dbReference type="AlphaFoldDB" id="A0A5A8CI08"/>
<dbReference type="PANTHER" id="PTHR30616:SF2">
    <property type="entry name" value="PURINE NUCLEOSIDE PHOSPHORYLASE LACC1"/>
    <property type="match status" value="1"/>
</dbReference>
<keyword evidence="6" id="KW-0862">Zinc</keyword>